<dbReference type="OrthoDB" id="9798687at2"/>
<comment type="caution">
    <text evidence="5">The sequence shown here is derived from an EMBL/GenBank/DDBJ whole genome shotgun (WGS) entry which is preliminary data.</text>
</comment>
<keyword evidence="2" id="KW-0378">Hydrolase</keyword>
<evidence type="ECO:0000313" key="6">
    <source>
        <dbReference type="Proteomes" id="UP000256388"/>
    </source>
</evidence>
<dbReference type="InterPro" id="IPR054491">
    <property type="entry name" value="MGH1-like_GH"/>
</dbReference>
<feature type="domain" description="Mannosylglycerate hydrolase MGH1-like glycoside hydrolase" evidence="4">
    <location>
        <begin position="264"/>
        <end position="579"/>
    </location>
</feature>
<protein>
    <submittedName>
        <fullName evidence="5">Trehalase</fullName>
    </submittedName>
</protein>
<keyword evidence="3" id="KW-0326">Glycosidase</keyword>
<name>A0A347ZRN4_9CHLR</name>
<evidence type="ECO:0000256" key="2">
    <source>
        <dbReference type="ARBA" id="ARBA00022801"/>
    </source>
</evidence>
<reference evidence="5 6" key="1">
    <citation type="submission" date="2018-08" db="EMBL/GenBank/DDBJ databases">
        <title>Genomic Encyclopedia of Type Strains, Phase IV (KMG-IV): sequencing the most valuable type-strain genomes for metagenomic binning, comparative biology and taxonomic classification.</title>
        <authorList>
            <person name="Goeker M."/>
        </authorList>
    </citation>
    <scope>NUCLEOTIDE SEQUENCE [LARGE SCALE GENOMIC DNA]</scope>
    <source>
        <strain evidence="5 6">DSM 23923</strain>
    </source>
</reference>
<dbReference type="PANTHER" id="PTHR10412:SF11">
    <property type="entry name" value="MANNOSYL-OLIGOSACCHARIDE GLUCOSIDASE"/>
    <property type="match status" value="1"/>
</dbReference>
<keyword evidence="6" id="KW-1185">Reference proteome</keyword>
<evidence type="ECO:0000256" key="3">
    <source>
        <dbReference type="ARBA" id="ARBA00023295"/>
    </source>
</evidence>
<dbReference type="EMBL" id="QUMS01000001">
    <property type="protein sequence ID" value="REG11480.1"/>
    <property type="molecule type" value="Genomic_DNA"/>
</dbReference>
<gene>
    <name evidence="5" type="ORF">DFR64_1369</name>
</gene>
<organism evidence="5 6">
    <name type="scientific">Pelolinea submarina</name>
    <dbReference type="NCBI Taxonomy" id="913107"/>
    <lineage>
        <taxon>Bacteria</taxon>
        <taxon>Bacillati</taxon>
        <taxon>Chloroflexota</taxon>
        <taxon>Anaerolineae</taxon>
        <taxon>Anaerolineales</taxon>
        <taxon>Anaerolineaceae</taxon>
        <taxon>Pelolinea</taxon>
    </lineage>
</organism>
<dbReference type="InterPro" id="IPR012341">
    <property type="entry name" value="6hp_glycosidase-like_sf"/>
</dbReference>
<proteinExistence type="inferred from homology"/>
<dbReference type="RefSeq" id="WP_116224610.1">
    <property type="nucleotide sequence ID" value="NZ_AP018437.1"/>
</dbReference>
<dbReference type="Proteomes" id="UP000256388">
    <property type="component" value="Unassembled WGS sequence"/>
</dbReference>
<dbReference type="AlphaFoldDB" id="A0A347ZRN4"/>
<sequence>MKTIINKHSKEEISHDSLMLLKNHIDLKTVPFSDRGSRLLVYQSEKQNYLYIKLAERLSFLDSQIESYLKRAPFIDELSLLDGNGQKLEYELTSYPHMLELKTRVGIFKLVFQDERTLSIGLPENTNAGIRFLATPQYWKIGGQGGQFKAVRNLSYQTNAETVVNTISPRKRGYAVDFIVKSENDCAITLSIDEKHLSEEVAPFSQTAIFAETRWRNWFDKVPAVDDCYRQTYAHAWWIMANNLISARGKVAYEAMTPSKTSYIGLWLWDSAMHALAFRHVDPVLARNQIRAMLAGQLPDGMLPDAIYDEGVISEIDHPFQGEVTKPPILAWAAMKLHEKDPDVDFLREIYIPLVRWNAWWFNMNDDNVDGLAQYNHPYSSGLDDNPLWDYGMPVESPDLNTYLCVQMGSLALMAEALGIQNESQMWRKRANGIVKRMIKEFWDEEAGFFRAFHGEDPIPVLTPFNLYPLWTGQLPDDIRGKLLAHLTNKEEFWGDYPIPSVARNDAHFNAKVMWRGPVWANINYFFIEALHQIGEHDLAVELRQKTLNMIMAHNNIYEFYNADNGKPGVNAAPIFGWTAAVFIDLAIQASNEV</sequence>
<evidence type="ECO:0000256" key="1">
    <source>
        <dbReference type="ARBA" id="ARBA00010833"/>
    </source>
</evidence>
<dbReference type="Gene3D" id="1.50.10.10">
    <property type="match status" value="1"/>
</dbReference>
<dbReference type="GO" id="GO:0006487">
    <property type="term" value="P:protein N-linked glycosylation"/>
    <property type="evidence" value="ECO:0007669"/>
    <property type="project" value="TreeGrafter"/>
</dbReference>
<dbReference type="Pfam" id="PF22422">
    <property type="entry name" value="MGH1-like_GH"/>
    <property type="match status" value="1"/>
</dbReference>
<evidence type="ECO:0000313" key="5">
    <source>
        <dbReference type="EMBL" id="REG11480.1"/>
    </source>
</evidence>
<dbReference type="GO" id="GO:0004573">
    <property type="term" value="F:Glc3Man9GlcNAc2 oligosaccharide glucosidase activity"/>
    <property type="evidence" value="ECO:0007669"/>
    <property type="project" value="InterPro"/>
</dbReference>
<accession>A0A347ZRN4</accession>
<evidence type="ECO:0000259" key="4">
    <source>
        <dbReference type="Pfam" id="PF22422"/>
    </source>
</evidence>
<dbReference type="SUPFAM" id="SSF48208">
    <property type="entry name" value="Six-hairpin glycosidases"/>
    <property type="match status" value="1"/>
</dbReference>
<dbReference type="GO" id="GO:0009311">
    <property type="term" value="P:oligosaccharide metabolic process"/>
    <property type="evidence" value="ECO:0007669"/>
    <property type="project" value="InterPro"/>
</dbReference>
<dbReference type="InterPro" id="IPR004888">
    <property type="entry name" value="Glycoside_hydrolase_63"/>
</dbReference>
<dbReference type="InterPro" id="IPR008928">
    <property type="entry name" value="6-hairpin_glycosidase_sf"/>
</dbReference>
<comment type="similarity">
    <text evidence="1">Belongs to the glycosyl hydrolase 63 family.</text>
</comment>
<dbReference type="PANTHER" id="PTHR10412">
    <property type="entry name" value="MANNOSYL-OLIGOSACCHARIDE GLUCOSIDASE"/>
    <property type="match status" value="1"/>
</dbReference>